<keyword evidence="2" id="KW-1185">Reference proteome</keyword>
<evidence type="ECO:0000313" key="1">
    <source>
        <dbReference type="EMBL" id="PJJ59432.1"/>
    </source>
</evidence>
<gene>
    <name evidence="1" type="ORF">CLV45_0849</name>
</gene>
<dbReference type="EMBL" id="PGFA01000001">
    <property type="protein sequence ID" value="PJJ59432.1"/>
    <property type="molecule type" value="Genomic_DNA"/>
</dbReference>
<reference evidence="1 2" key="1">
    <citation type="submission" date="2017-11" db="EMBL/GenBank/DDBJ databases">
        <title>Genomic Encyclopedia of Archaeal and Bacterial Type Strains, Phase II (KMG-II): From Individual Species to Whole Genera.</title>
        <authorList>
            <person name="Goeker M."/>
        </authorList>
    </citation>
    <scope>NUCLEOTIDE SEQUENCE [LARGE SCALE GENOMIC DNA]</scope>
    <source>
        <strain evidence="1 2">DSM 11115</strain>
    </source>
</reference>
<sequence length="183" mass="19502">MDLSKLTSLPGLEGVDNTPGLRGYVLWAAESWFETIATAPAYSAAAAPGTSAVIATPHTFQEGYGFLEIYITLDSNELKAEIVGERDGRGLKVSFEGFHPGNKPESLEFLNIVKNIGGIMLVPDADDTYIQVGAKGLPVELTPSWGSGKLSSGRRGTMVKGECYATAIKLYKANVVHKPTPTV</sequence>
<organism evidence="1 2">
    <name type="scientific">Hymenobacter chitinivorans DSM 11115</name>
    <dbReference type="NCBI Taxonomy" id="1121954"/>
    <lineage>
        <taxon>Bacteria</taxon>
        <taxon>Pseudomonadati</taxon>
        <taxon>Bacteroidota</taxon>
        <taxon>Cytophagia</taxon>
        <taxon>Cytophagales</taxon>
        <taxon>Hymenobacteraceae</taxon>
        <taxon>Hymenobacter</taxon>
    </lineage>
</organism>
<accession>A0A2M9BNB1</accession>
<comment type="caution">
    <text evidence="1">The sequence shown here is derived from an EMBL/GenBank/DDBJ whole genome shotgun (WGS) entry which is preliminary data.</text>
</comment>
<dbReference type="RefSeq" id="WP_100335155.1">
    <property type="nucleotide sequence ID" value="NZ_PGFA01000001.1"/>
</dbReference>
<dbReference type="Proteomes" id="UP000228535">
    <property type="component" value="Unassembled WGS sequence"/>
</dbReference>
<dbReference type="AlphaFoldDB" id="A0A2M9BNB1"/>
<protein>
    <submittedName>
        <fullName evidence="1">Uncharacterized protein</fullName>
    </submittedName>
</protein>
<name>A0A2M9BNB1_9BACT</name>
<proteinExistence type="predicted"/>
<dbReference type="OrthoDB" id="879048at2"/>
<evidence type="ECO:0000313" key="2">
    <source>
        <dbReference type="Proteomes" id="UP000228535"/>
    </source>
</evidence>